<dbReference type="InterPro" id="IPR036390">
    <property type="entry name" value="WH_DNA-bd_sf"/>
</dbReference>
<accession>A0A0L0P2M5</accession>
<feature type="region of interest" description="Disordered" evidence="2">
    <location>
        <begin position="336"/>
        <end position="368"/>
    </location>
</feature>
<dbReference type="Proteomes" id="UP000037122">
    <property type="component" value="Unassembled WGS sequence"/>
</dbReference>
<dbReference type="VEuPathDB" id="FungiDB:QG37_02556"/>
<feature type="domain" description="RFX-type winged-helix" evidence="3">
    <location>
        <begin position="251"/>
        <end position="326"/>
    </location>
</feature>
<dbReference type="Pfam" id="PF25340">
    <property type="entry name" value="BCD_RFX"/>
    <property type="match status" value="1"/>
</dbReference>
<dbReference type="VEuPathDB" id="FungiDB:B9J08_000234"/>
<dbReference type="InterPro" id="IPR057321">
    <property type="entry name" value="RFX1-4/6/8-like_BCD"/>
</dbReference>
<dbReference type="EMBL" id="LGST01000018">
    <property type="protein sequence ID" value="KNE00524.1"/>
    <property type="molecule type" value="Genomic_DNA"/>
</dbReference>
<dbReference type="InterPro" id="IPR036388">
    <property type="entry name" value="WH-like_DNA-bd_sf"/>
</dbReference>
<dbReference type="PROSITE" id="PS51526">
    <property type="entry name" value="RFX_DBD"/>
    <property type="match status" value="1"/>
</dbReference>
<dbReference type="Pfam" id="PF02257">
    <property type="entry name" value="RFX_DNA_binding"/>
    <property type="match status" value="1"/>
</dbReference>
<name>A0A0L0P2M5_CANAR</name>
<dbReference type="VEuPathDB" id="FungiDB:CJJ07_001649"/>
<feature type="region of interest" description="Disordered" evidence="2">
    <location>
        <begin position="1"/>
        <end position="72"/>
    </location>
</feature>
<reference evidence="5" key="1">
    <citation type="journal article" date="2015" name="BMC Genomics">
        <title>Draft genome of a commonly misdiagnosed multidrug resistant pathogen Candida auris.</title>
        <authorList>
            <person name="Chatterjee S."/>
            <person name="Alampalli S.V."/>
            <person name="Nageshan R.K."/>
            <person name="Chettiar S.T."/>
            <person name="Joshi S."/>
            <person name="Tatu U.S."/>
        </authorList>
    </citation>
    <scope>NUCLEOTIDE SEQUENCE [LARGE SCALE GENOMIC DNA]</scope>
    <source>
        <strain evidence="5">6684</strain>
    </source>
</reference>
<gene>
    <name evidence="4" type="ORF">QG37_02556</name>
</gene>
<evidence type="ECO:0000313" key="4">
    <source>
        <dbReference type="EMBL" id="KNE00524.1"/>
    </source>
</evidence>
<evidence type="ECO:0000256" key="1">
    <source>
        <dbReference type="ARBA" id="ARBA00023125"/>
    </source>
</evidence>
<evidence type="ECO:0000259" key="3">
    <source>
        <dbReference type="PROSITE" id="PS51526"/>
    </source>
</evidence>
<dbReference type="VEuPathDB" id="FungiDB:CJJ09_002206"/>
<dbReference type="SUPFAM" id="SSF46785">
    <property type="entry name" value="Winged helix' DNA-binding domain"/>
    <property type="match status" value="1"/>
</dbReference>
<dbReference type="AlphaFoldDB" id="A0A0L0P2M5"/>
<protein>
    <recommendedName>
        <fullName evidence="3">RFX-type winged-helix domain-containing protein</fullName>
    </recommendedName>
</protein>
<dbReference type="InterPro" id="IPR039779">
    <property type="entry name" value="RFX-like"/>
</dbReference>
<dbReference type="VEuPathDB" id="FungiDB:CJI97_000235"/>
<sequence>MNSLGGPNPYGHLPLPQKPEDQPETAPYRPYPPHQQYPLPGPVNQPYQPTQIAQPPFQGQVNPPTQSFYQHQPRSYFPQFPYFSPLNTPSSTASLQSAQNDPRIPSPLVANVMNQTPQVASVPPALALIQRQNHPAPSIALAGPPQQDALKPIGFQPNPFETNPQTTPMLEGPSLGRPKGKKIKAADPTQEDSIEQLKRLTAKASEIPLAELALRLKMLGTRNPNIDSDPIFKSLNNAKDLKQEKHHQVFGMVWIKTVCEASPTAVVPRNRVYARYVQLCANNNLSPLTPAAFGKLIRILHPNLKTRRLGMRGKSKYHYCGIKLIDDNSLENTPLPHSSAVCSESPHSLNPQTPSYSRSPSLPSAQGTPIDSAAVREAFMTNGYRYVPNLFFSIENTISQEWMAQPFTLPSIQAYLTNDADVDDDIADTLHSLYRVHCMSIFEAFRFMQVEKLLSSFASFCGILTSPVFRLFTSSKLIEWVRACDLALYRAMMKMLTRLQLQPVPDEIMTPLQEFAAEYCNRLSAELQTRFPADFVHMKMVAARQFVAILRRFARCIELGSSAAKVLSSSTERALMLSDWLRVDTHEIILREVPCAPDNMQLFDEIFNDRIIKLFEEESPQADKLKASGLAPYAAFFLELPSRFPQTSPWLFSLVCSNLLTTCLREMSLAGGQSFGSWWVFRCWADEFVMWFFELGHYLYGDEDPVVDQKTTEEEPLTQDPGTNASWAFEPSLPENLRTASIVDLLDLPTGETKPYSESDWF</sequence>
<dbReference type="FunFam" id="1.10.10.10:FF:000422">
    <property type="entry name" value="DNA-binding protein RFX7"/>
    <property type="match status" value="1"/>
</dbReference>
<dbReference type="GO" id="GO:0000978">
    <property type="term" value="F:RNA polymerase II cis-regulatory region sequence-specific DNA binding"/>
    <property type="evidence" value="ECO:0007669"/>
    <property type="project" value="TreeGrafter"/>
</dbReference>
<proteinExistence type="predicted"/>
<dbReference type="PANTHER" id="PTHR12619:SF5">
    <property type="entry name" value="TRANSCRIPTION FACTOR RFX4"/>
    <property type="match status" value="1"/>
</dbReference>
<feature type="compositionally biased region" description="Pro residues" evidence="2">
    <location>
        <begin position="29"/>
        <end position="43"/>
    </location>
</feature>
<feature type="compositionally biased region" description="Polar residues" evidence="2">
    <location>
        <begin position="45"/>
        <end position="72"/>
    </location>
</feature>
<dbReference type="InterPro" id="IPR003150">
    <property type="entry name" value="DNA-bd_RFX"/>
</dbReference>
<organism evidence="4 5">
    <name type="scientific">Candidozyma auris</name>
    <name type="common">Yeast</name>
    <name type="synonym">Candida auris</name>
    <dbReference type="NCBI Taxonomy" id="498019"/>
    <lineage>
        <taxon>Eukaryota</taxon>
        <taxon>Fungi</taxon>
        <taxon>Dikarya</taxon>
        <taxon>Ascomycota</taxon>
        <taxon>Saccharomycotina</taxon>
        <taxon>Pichiomycetes</taxon>
        <taxon>Metschnikowiaceae</taxon>
        <taxon>Candidozyma</taxon>
    </lineage>
</organism>
<dbReference type="VEuPathDB" id="FungiDB:CJI96_0000960"/>
<evidence type="ECO:0000313" key="5">
    <source>
        <dbReference type="Proteomes" id="UP000037122"/>
    </source>
</evidence>
<evidence type="ECO:0000256" key="2">
    <source>
        <dbReference type="SAM" id="MobiDB-lite"/>
    </source>
</evidence>
<comment type="caution">
    <text evidence="4">The sequence shown here is derived from an EMBL/GenBank/DDBJ whole genome shotgun (WGS) entry which is preliminary data.</text>
</comment>
<keyword evidence="1" id="KW-0238">DNA-binding</keyword>
<dbReference type="PANTHER" id="PTHR12619">
    <property type="entry name" value="RFX TRANSCRIPTION FACTOR FAMILY"/>
    <property type="match status" value="1"/>
</dbReference>
<dbReference type="GO" id="GO:0000981">
    <property type="term" value="F:DNA-binding transcription factor activity, RNA polymerase II-specific"/>
    <property type="evidence" value="ECO:0007669"/>
    <property type="project" value="TreeGrafter"/>
</dbReference>
<dbReference type="Gene3D" id="1.10.10.10">
    <property type="entry name" value="Winged helix-like DNA-binding domain superfamily/Winged helix DNA-binding domain"/>
    <property type="match status" value="1"/>
</dbReference>
<feature type="region of interest" description="Disordered" evidence="2">
    <location>
        <begin position="163"/>
        <end position="191"/>
    </location>
</feature>